<reference evidence="2" key="1">
    <citation type="journal article" date="2013" name="Genome Announc.">
        <title>Draft genome sequence of the ascomycete Phaeoacremonium aleophilum strain UCR-PA7, a causal agent of the esca disease complex in grapevines.</title>
        <authorList>
            <person name="Blanco-Ulate B."/>
            <person name="Rolshausen P."/>
            <person name="Cantu D."/>
        </authorList>
    </citation>
    <scope>NUCLEOTIDE SEQUENCE [LARGE SCALE GENOMIC DNA]</scope>
    <source>
        <strain evidence="2">UCR-PA7</strain>
    </source>
</reference>
<proteinExistence type="predicted"/>
<dbReference type="HOGENOM" id="CLU_1526222_0_0_1"/>
<dbReference type="RefSeq" id="XP_007918056.1">
    <property type="nucleotide sequence ID" value="XM_007919865.1"/>
</dbReference>
<dbReference type="Proteomes" id="UP000014074">
    <property type="component" value="Unassembled WGS sequence"/>
</dbReference>
<dbReference type="GeneID" id="19328084"/>
<sequence>MALGWITNLFIPKLTDGTFLVDTEHATGYQTSHVAADLAYRSVLEALHEFGDILPTRRRSERQGDLEAGAMPGASGADFHMFRIASMNISTLQSVGRIKIEWTSSFASHLDFDPARLDENTGEATPILKLFRYPSLCYLYMTESSLLNRLLENWYAEDEKPVRFTTMALMHEIRLS</sequence>
<accession>R8BCX1</accession>
<organism evidence="1 2">
    <name type="scientific">Phaeoacremonium minimum (strain UCR-PA7)</name>
    <name type="common">Esca disease fungus</name>
    <name type="synonym">Togninia minima</name>
    <dbReference type="NCBI Taxonomy" id="1286976"/>
    <lineage>
        <taxon>Eukaryota</taxon>
        <taxon>Fungi</taxon>
        <taxon>Dikarya</taxon>
        <taxon>Ascomycota</taxon>
        <taxon>Pezizomycotina</taxon>
        <taxon>Sordariomycetes</taxon>
        <taxon>Sordariomycetidae</taxon>
        <taxon>Togniniales</taxon>
        <taxon>Togniniaceae</taxon>
        <taxon>Phaeoacremonium</taxon>
    </lineage>
</organism>
<keyword evidence="2" id="KW-1185">Reference proteome</keyword>
<gene>
    <name evidence="1" type="ORF">UCRPA7_7334</name>
</gene>
<name>R8BCX1_PHAM7</name>
<dbReference type="EMBL" id="KB933279">
    <property type="protein sequence ID" value="EON97159.1"/>
    <property type="molecule type" value="Genomic_DNA"/>
</dbReference>
<dbReference type="OrthoDB" id="5428890at2759"/>
<protein>
    <submittedName>
        <fullName evidence="1">Uncharacterized protein</fullName>
    </submittedName>
</protein>
<evidence type="ECO:0000313" key="1">
    <source>
        <dbReference type="EMBL" id="EON97159.1"/>
    </source>
</evidence>
<evidence type="ECO:0000313" key="2">
    <source>
        <dbReference type="Proteomes" id="UP000014074"/>
    </source>
</evidence>
<dbReference type="KEGG" id="tmn:UCRPA7_7334"/>
<dbReference type="AlphaFoldDB" id="R8BCX1"/>